<sequence length="121" mass="13290">MHTVLIADDDFISLEVLKAMLEEFPLDLLVANNGQEALDLCLAHEPELLILDYDMPDLTGAEVCRTLRQNSAFADTPIVALTGHQSVSELNACRTAGMNETIHKPVSPDTLAVLLREYLSL</sequence>
<dbReference type="InterPro" id="IPR001789">
    <property type="entry name" value="Sig_transdc_resp-reg_receiver"/>
</dbReference>
<evidence type="ECO:0000313" key="4">
    <source>
        <dbReference type="EMBL" id="RAK01738.1"/>
    </source>
</evidence>
<proteinExistence type="predicted"/>
<reference evidence="5 7" key="1">
    <citation type="journal article" date="2018" name="Front. Microbiol.">
        <title>Genome-Based Analysis Reveals the Taxonomy and Diversity of the Family Idiomarinaceae.</title>
        <authorList>
            <person name="Liu Y."/>
            <person name="Lai Q."/>
            <person name="Shao Z."/>
        </authorList>
    </citation>
    <scope>NUCLEOTIDE SEQUENCE [LARGE SCALE GENOMIC DNA]</scope>
    <source>
        <strain evidence="5 7">CF12-14</strain>
    </source>
</reference>
<dbReference type="AlphaFoldDB" id="A0A327X6D2"/>
<evidence type="ECO:0000313" key="5">
    <source>
        <dbReference type="EMBL" id="RUO28555.1"/>
    </source>
</evidence>
<dbReference type="CDD" id="cd17546">
    <property type="entry name" value="REC_hyHK_CKI1_RcsC-like"/>
    <property type="match status" value="1"/>
</dbReference>
<dbReference type="Pfam" id="PF00072">
    <property type="entry name" value="Response_reg"/>
    <property type="match status" value="1"/>
</dbReference>
<dbReference type="PANTHER" id="PTHR44591:SF3">
    <property type="entry name" value="RESPONSE REGULATORY DOMAIN-CONTAINING PROTEIN"/>
    <property type="match status" value="1"/>
</dbReference>
<dbReference type="Proteomes" id="UP000249203">
    <property type="component" value="Unassembled WGS sequence"/>
</dbReference>
<protein>
    <submittedName>
        <fullName evidence="4">Response regulator receiver domain-containing protein</fullName>
    </submittedName>
    <submittedName>
        <fullName evidence="5">Two-component system response regulator</fullName>
    </submittedName>
</protein>
<dbReference type="InterPro" id="IPR011006">
    <property type="entry name" value="CheY-like_superfamily"/>
</dbReference>
<name>A0A327X6D2_9GAMM</name>
<dbReference type="Proteomes" id="UP000287865">
    <property type="component" value="Unassembled WGS sequence"/>
</dbReference>
<dbReference type="OrthoDB" id="9800897at2"/>
<dbReference type="Gene3D" id="3.40.50.2300">
    <property type="match status" value="1"/>
</dbReference>
<dbReference type="SMART" id="SM00448">
    <property type="entry name" value="REC"/>
    <property type="match status" value="1"/>
</dbReference>
<keyword evidence="1 2" id="KW-0597">Phosphoprotein</keyword>
<dbReference type="EMBL" id="QLMD01000001">
    <property type="protein sequence ID" value="RAK01738.1"/>
    <property type="molecule type" value="Genomic_DNA"/>
</dbReference>
<dbReference type="GO" id="GO:0000160">
    <property type="term" value="P:phosphorelay signal transduction system"/>
    <property type="evidence" value="ECO:0007669"/>
    <property type="project" value="InterPro"/>
</dbReference>
<evidence type="ECO:0000313" key="6">
    <source>
        <dbReference type="Proteomes" id="UP000249203"/>
    </source>
</evidence>
<keyword evidence="7" id="KW-1185">Reference proteome</keyword>
<gene>
    <name evidence="4" type="ORF">B0I24_101365</name>
    <name evidence="5" type="ORF">CWE07_01765</name>
</gene>
<reference evidence="4 6" key="2">
    <citation type="submission" date="2018-06" db="EMBL/GenBank/DDBJ databases">
        <title>Genomic Encyclopedia of Type Strains, Phase III (KMG-III): the genomes of soil and plant-associated and newly described type strains.</title>
        <authorList>
            <person name="Whitman W."/>
        </authorList>
    </citation>
    <scope>NUCLEOTIDE SEQUENCE [LARGE SCALE GENOMIC DNA]</scope>
    <source>
        <strain evidence="4 6">CGMCC 1.15366</strain>
    </source>
</reference>
<evidence type="ECO:0000256" key="1">
    <source>
        <dbReference type="ARBA" id="ARBA00022553"/>
    </source>
</evidence>
<evidence type="ECO:0000256" key="2">
    <source>
        <dbReference type="PROSITE-ProRule" id="PRU00169"/>
    </source>
</evidence>
<dbReference type="RefSeq" id="WP_111568210.1">
    <property type="nucleotide sequence ID" value="NZ_PIPK01000001.1"/>
</dbReference>
<evidence type="ECO:0000313" key="7">
    <source>
        <dbReference type="Proteomes" id="UP000287865"/>
    </source>
</evidence>
<comment type="caution">
    <text evidence="4">The sequence shown here is derived from an EMBL/GenBank/DDBJ whole genome shotgun (WGS) entry which is preliminary data.</text>
</comment>
<dbReference type="EMBL" id="PIPK01000001">
    <property type="protein sequence ID" value="RUO28555.1"/>
    <property type="molecule type" value="Genomic_DNA"/>
</dbReference>
<accession>A0A327X6D2</accession>
<dbReference type="PANTHER" id="PTHR44591">
    <property type="entry name" value="STRESS RESPONSE REGULATOR PROTEIN 1"/>
    <property type="match status" value="1"/>
</dbReference>
<feature type="modified residue" description="4-aspartylphosphate" evidence="2">
    <location>
        <position position="52"/>
    </location>
</feature>
<dbReference type="InterPro" id="IPR050595">
    <property type="entry name" value="Bact_response_regulator"/>
</dbReference>
<organism evidence="4 6">
    <name type="scientific">Aliidiomarina maris</name>
    <dbReference type="NCBI Taxonomy" id="531312"/>
    <lineage>
        <taxon>Bacteria</taxon>
        <taxon>Pseudomonadati</taxon>
        <taxon>Pseudomonadota</taxon>
        <taxon>Gammaproteobacteria</taxon>
        <taxon>Alteromonadales</taxon>
        <taxon>Idiomarinaceae</taxon>
        <taxon>Aliidiomarina</taxon>
    </lineage>
</organism>
<feature type="domain" description="Response regulatory" evidence="3">
    <location>
        <begin position="3"/>
        <end position="119"/>
    </location>
</feature>
<dbReference type="SUPFAM" id="SSF52172">
    <property type="entry name" value="CheY-like"/>
    <property type="match status" value="1"/>
</dbReference>
<dbReference type="PROSITE" id="PS50110">
    <property type="entry name" value="RESPONSE_REGULATORY"/>
    <property type="match status" value="1"/>
</dbReference>
<evidence type="ECO:0000259" key="3">
    <source>
        <dbReference type="PROSITE" id="PS50110"/>
    </source>
</evidence>